<feature type="coiled-coil region" evidence="1">
    <location>
        <begin position="732"/>
        <end position="767"/>
    </location>
</feature>
<name>D2V436_NAEGR</name>
<feature type="region of interest" description="Disordered" evidence="2">
    <location>
        <begin position="110"/>
        <end position="138"/>
    </location>
</feature>
<feature type="coiled-coil region" evidence="1">
    <location>
        <begin position="204"/>
        <end position="238"/>
    </location>
</feature>
<gene>
    <name evidence="4" type="ORF">NAEGRDRAFT_57064</name>
</gene>
<sequence>MMVSRGVMQDCIHRLVRVYEETSGQKIDGGENDTEGLSAFDACKYLIAKKIMATRENDDLNKLVKIHDKNAKKKMFKKVDPVLISAQKNDIELVKKHILELEMLSKRKYERDAKNKKDDSTTSHLLEGADELDNENKENGGLAGVVLEQDLPDDATRSNLPQIDISTAMLKVQDIQKQIDQGLDVFSKKLDDLHQMSINIGSELTEQNMLLKNIEDKVDKEIERLKNLNERVDNALDKDRLVLKRLSEQKASIASITAASNDVPTVPTTRTTFSRTESRSTRSQTRSQSIPSKTPSQPQRTKPQRSESSPRLHHVIKKPTTTQTISPLSLINFDTTSFPTEQRNVRPTVQRFQVEQQYLAKIPPRQTASLNINNLFSDLESGGGSSRSGTPLAQTPVFTPTPTKSFEIPSLSSKFARLSPNRVRFGEDEDYYEEESVISDQNSSSIGTTDGPLLLPEVSELTHSLVDAIDEINKDSRSSLATKTPDVVTKTLNKLIRSDSKVSEFTTTKSSNNVSVNTNTYLYNPNIPVRELYSREKARLSLLKFVTEKEIEEKNKLAAEKLRKELASSQLRVLKWKEKKELQNDNIRKEVMQSKELIKIRNEEQDLINAAKVSKRRKENSESKEKTKIVEEQSKEFVTYNNMLAKQLLTKYKQKQQDKIVQDKYNKVTEKRNREISAKIQTGALTLYEIDEMRHINRKKKEITQRQLENVKQAEYEKAQTKVLKVKVDKYMGDLEKQKREEEERVAREHRRIARQKLRELEKLQRSQTKYGTAQPSRPVFTDIRSGRTYVREEILSRASEYSYFDVDDYTDSENDDQPVVVVAKSTSVPKGTLGNINIDLSHLNSNNIDPYDPLDSARSSLSARMSAGTFSPQNFKVATNFIPYSPRSQTFSTISSNNSSLLAEKTRLSPNKANNVQIQIPFTTIPIDNYL</sequence>
<feature type="region of interest" description="Disordered" evidence="2">
    <location>
        <begin position="263"/>
        <end position="323"/>
    </location>
</feature>
<dbReference type="Gene3D" id="1.20.5.110">
    <property type="match status" value="1"/>
</dbReference>
<dbReference type="InParanoid" id="D2V436"/>
<dbReference type="RefSeq" id="XP_002681198.1">
    <property type="nucleotide sequence ID" value="XM_002681152.1"/>
</dbReference>
<evidence type="ECO:0000256" key="2">
    <source>
        <dbReference type="SAM" id="MobiDB-lite"/>
    </source>
</evidence>
<reference evidence="4 5" key="1">
    <citation type="journal article" date="2010" name="Cell">
        <title>The genome of Naegleria gruberi illuminates early eukaryotic versatility.</title>
        <authorList>
            <person name="Fritz-Laylin L.K."/>
            <person name="Prochnik S.E."/>
            <person name="Ginger M.L."/>
            <person name="Dacks J.B."/>
            <person name="Carpenter M.L."/>
            <person name="Field M.C."/>
            <person name="Kuo A."/>
            <person name="Paredez A."/>
            <person name="Chapman J."/>
            <person name="Pham J."/>
            <person name="Shu S."/>
            <person name="Neupane R."/>
            <person name="Cipriano M."/>
            <person name="Mancuso J."/>
            <person name="Tu H."/>
            <person name="Salamov A."/>
            <person name="Lindquist E."/>
            <person name="Shapiro H."/>
            <person name="Lucas S."/>
            <person name="Grigoriev I.V."/>
            <person name="Cande W.Z."/>
            <person name="Fulton C."/>
            <person name="Rokhsar D.S."/>
            <person name="Dawson S.C."/>
        </authorList>
    </citation>
    <scope>NUCLEOTIDE SEQUENCE [LARGE SCALE GENOMIC DNA]</scope>
    <source>
        <strain evidence="4 5">NEG-M</strain>
    </source>
</reference>
<dbReference type="OrthoDB" id="3063237at2759"/>
<dbReference type="Proteomes" id="UP000006671">
    <property type="component" value="Unassembled WGS sequence"/>
</dbReference>
<dbReference type="SUPFAM" id="SSF58038">
    <property type="entry name" value="SNARE fusion complex"/>
    <property type="match status" value="1"/>
</dbReference>
<keyword evidence="5" id="KW-1185">Reference proteome</keyword>
<evidence type="ECO:0000256" key="1">
    <source>
        <dbReference type="SAM" id="Coils"/>
    </source>
</evidence>
<dbReference type="CDD" id="cd15841">
    <property type="entry name" value="SNARE_Qc"/>
    <property type="match status" value="1"/>
</dbReference>
<feature type="compositionally biased region" description="Basic and acidic residues" evidence="2">
    <location>
        <begin position="110"/>
        <end position="121"/>
    </location>
</feature>
<evidence type="ECO:0000313" key="5">
    <source>
        <dbReference type="Proteomes" id="UP000006671"/>
    </source>
</evidence>
<proteinExistence type="predicted"/>
<feature type="compositionally biased region" description="Polar residues" evidence="2">
    <location>
        <begin position="290"/>
        <end position="303"/>
    </location>
</feature>
<feature type="region of interest" description="Disordered" evidence="2">
    <location>
        <begin position="381"/>
        <end position="404"/>
    </location>
</feature>
<dbReference type="KEGG" id="ngr:NAEGRDRAFT_57064"/>
<dbReference type="InterPro" id="IPR000727">
    <property type="entry name" value="T_SNARE_dom"/>
</dbReference>
<dbReference type="GeneID" id="8849767"/>
<organism evidence="5">
    <name type="scientific">Naegleria gruberi</name>
    <name type="common">Amoeba</name>
    <dbReference type="NCBI Taxonomy" id="5762"/>
    <lineage>
        <taxon>Eukaryota</taxon>
        <taxon>Discoba</taxon>
        <taxon>Heterolobosea</taxon>
        <taxon>Tetramitia</taxon>
        <taxon>Eutetramitia</taxon>
        <taxon>Vahlkampfiidae</taxon>
        <taxon>Naegleria</taxon>
    </lineage>
</organism>
<feature type="compositionally biased region" description="Polar residues" evidence="2">
    <location>
        <begin position="387"/>
        <end position="404"/>
    </location>
</feature>
<dbReference type="EMBL" id="GG738851">
    <property type="protein sequence ID" value="EFC48454.1"/>
    <property type="molecule type" value="Genomic_DNA"/>
</dbReference>
<dbReference type="AlphaFoldDB" id="D2V436"/>
<dbReference type="PROSITE" id="PS50192">
    <property type="entry name" value="T_SNARE"/>
    <property type="match status" value="1"/>
</dbReference>
<protein>
    <recommendedName>
        <fullName evidence="3">t-SNARE coiled-coil homology domain-containing protein</fullName>
    </recommendedName>
</protein>
<keyword evidence="1" id="KW-0175">Coiled coil</keyword>
<evidence type="ECO:0000259" key="3">
    <source>
        <dbReference type="PROSITE" id="PS50192"/>
    </source>
</evidence>
<feature type="coiled-coil region" evidence="1">
    <location>
        <begin position="559"/>
        <end position="597"/>
    </location>
</feature>
<dbReference type="VEuPathDB" id="AmoebaDB:NAEGRDRAFT_57064"/>
<feature type="domain" description="T-SNARE coiled-coil homology" evidence="3">
    <location>
        <begin position="173"/>
        <end position="235"/>
    </location>
</feature>
<evidence type="ECO:0000313" key="4">
    <source>
        <dbReference type="EMBL" id="EFC48454.1"/>
    </source>
</evidence>
<accession>D2V436</accession>
<feature type="compositionally biased region" description="Low complexity" evidence="2">
    <location>
        <begin position="268"/>
        <end position="289"/>
    </location>
</feature>